<protein>
    <submittedName>
        <fullName evidence="1">Histidine phosphatase family protein</fullName>
    </submittedName>
</protein>
<evidence type="ECO:0000313" key="1">
    <source>
        <dbReference type="EMBL" id="ORA77400.1"/>
    </source>
</evidence>
<evidence type="ECO:0000313" key="2">
    <source>
        <dbReference type="Proteomes" id="UP000192713"/>
    </source>
</evidence>
<dbReference type="SUPFAM" id="SSF53254">
    <property type="entry name" value="Phosphoglycerate mutase-like"/>
    <property type="match status" value="1"/>
</dbReference>
<dbReference type="AlphaFoldDB" id="A0A1X0E041"/>
<name>A0A1X0E041_9MYCO</name>
<reference evidence="1 2" key="1">
    <citation type="submission" date="2017-02" db="EMBL/GenBank/DDBJ databases">
        <title>The new phylogeny of genus Mycobacterium.</title>
        <authorList>
            <person name="Tortoli E."/>
            <person name="Trovato A."/>
            <person name="Cirillo D.M."/>
        </authorList>
    </citation>
    <scope>NUCLEOTIDE SEQUENCE [LARGE SCALE GENOMIC DNA]</scope>
    <source>
        <strain evidence="1 2">DSM 45093</strain>
    </source>
</reference>
<dbReference type="EMBL" id="MVHU01000032">
    <property type="protein sequence ID" value="ORA77400.1"/>
    <property type="molecule type" value="Genomic_DNA"/>
</dbReference>
<dbReference type="SMART" id="SM00855">
    <property type="entry name" value="PGAM"/>
    <property type="match status" value="1"/>
</dbReference>
<dbReference type="Proteomes" id="UP000192713">
    <property type="component" value="Unassembled WGS sequence"/>
</dbReference>
<dbReference type="InterPro" id="IPR029033">
    <property type="entry name" value="His_PPase_superfam"/>
</dbReference>
<dbReference type="Pfam" id="PF00300">
    <property type="entry name" value="His_Phos_1"/>
    <property type="match status" value="1"/>
</dbReference>
<accession>A0A1X0E041</accession>
<dbReference type="Gene3D" id="3.40.50.1240">
    <property type="entry name" value="Phosphoglycerate mutase-like"/>
    <property type="match status" value="1"/>
</dbReference>
<organism evidence="1 2">
    <name type="scientific">Mycolicibacter kumamotonensis</name>
    <dbReference type="NCBI Taxonomy" id="354243"/>
    <lineage>
        <taxon>Bacteria</taxon>
        <taxon>Bacillati</taxon>
        <taxon>Actinomycetota</taxon>
        <taxon>Actinomycetes</taxon>
        <taxon>Mycobacteriales</taxon>
        <taxon>Mycobacteriaceae</taxon>
        <taxon>Mycolicibacter</taxon>
    </lineage>
</organism>
<dbReference type="CDD" id="cd07067">
    <property type="entry name" value="HP_PGM_like"/>
    <property type="match status" value="1"/>
</dbReference>
<dbReference type="InterPro" id="IPR013078">
    <property type="entry name" value="His_Pase_superF_clade-1"/>
</dbReference>
<comment type="caution">
    <text evidence="1">The sequence shown here is derived from an EMBL/GenBank/DDBJ whole genome shotgun (WGS) entry which is preliminary data.</text>
</comment>
<proteinExistence type="predicted"/>
<gene>
    <name evidence="1" type="ORF">BST28_17960</name>
</gene>
<sequence>MDMNGLVTRPWAAATGIALVSAGFVAGTPVTAPPPAGAQAFDIQLTAEDITLDLVRHGQSTDDVNNILGTLPPGAPLTDLGEQQSAQVAQDIQQAFPDGIAGIYASELIRTQETMAALAALPGMPDVQVLSDLNEIPAGIFEGQPRDLISEASFFFPMAMWILGNLFVAEPGTNYNGVVFEDQVNQAVQTMYDNTIAGDGPTTAVASSSGGDIAIWILMNVKNPDIWPILQTVLENGGPPPNAGQAILEGNPTDGWTLVSWDGIAVSPTPDLITGLFVDYRDLITAPQIALWHIWEAIQGGDQADITAALETGFNQVVSAFEAFPQAVIDTITGAFGGGAAAAADSLADGLMGAI</sequence>